<dbReference type="AlphaFoldDB" id="A0A1C3E733"/>
<keyword evidence="1" id="KW-0479">Metal-binding</keyword>
<dbReference type="Proteomes" id="UP000094936">
    <property type="component" value="Unassembled WGS sequence"/>
</dbReference>
<feature type="binding site" evidence="1">
    <location>
        <position position="55"/>
    </location>
    <ligand>
        <name>Mg(2+)</name>
        <dbReference type="ChEBI" id="CHEBI:18420"/>
    </ligand>
</feature>
<dbReference type="STRING" id="1080227.A8L45_22785"/>
<comment type="cofactor">
    <cofactor evidence="1">
        <name>Mg(2+)</name>
        <dbReference type="ChEBI" id="CHEBI:18420"/>
    </cofactor>
</comment>
<keyword evidence="3" id="KW-1185">Reference proteome</keyword>
<dbReference type="SUPFAM" id="SSF89562">
    <property type="entry name" value="RraA-like"/>
    <property type="match status" value="1"/>
</dbReference>
<dbReference type="OrthoDB" id="8912551at2"/>
<dbReference type="GO" id="GO:0046872">
    <property type="term" value="F:metal ion binding"/>
    <property type="evidence" value="ECO:0007669"/>
    <property type="project" value="UniProtKB-KW"/>
</dbReference>
<name>A0A1C3E733_9GAMM</name>
<keyword evidence="2" id="KW-0808">Transferase</keyword>
<dbReference type="InterPro" id="IPR036704">
    <property type="entry name" value="RraA/RraA-like_sf"/>
</dbReference>
<keyword evidence="1" id="KW-0460">Magnesium</keyword>
<dbReference type="CDD" id="cd16841">
    <property type="entry name" value="RraA_family"/>
    <property type="match status" value="1"/>
</dbReference>
<protein>
    <submittedName>
        <fullName evidence="2">Acyl transferase</fullName>
    </submittedName>
</protein>
<feature type="binding site" evidence="1">
    <location>
        <position position="54"/>
    </location>
    <ligand>
        <name>substrate</name>
    </ligand>
</feature>
<comment type="caution">
    <text evidence="2">The sequence shown here is derived from an EMBL/GenBank/DDBJ whole genome shotgun (WGS) entry which is preliminary data.</text>
</comment>
<gene>
    <name evidence="2" type="ORF">A8L45_22785</name>
</gene>
<dbReference type="Pfam" id="PF03737">
    <property type="entry name" value="RraA-like"/>
    <property type="match status" value="1"/>
</dbReference>
<dbReference type="EMBL" id="LYBM01000080">
    <property type="protein sequence ID" value="ODA29041.1"/>
    <property type="molecule type" value="Genomic_DNA"/>
</dbReference>
<evidence type="ECO:0000256" key="1">
    <source>
        <dbReference type="PIRSR" id="PIRSR605493-1"/>
    </source>
</evidence>
<organism evidence="2 3">
    <name type="scientific">Veronia pacifica</name>
    <dbReference type="NCBI Taxonomy" id="1080227"/>
    <lineage>
        <taxon>Bacteria</taxon>
        <taxon>Pseudomonadati</taxon>
        <taxon>Pseudomonadota</taxon>
        <taxon>Gammaproteobacteria</taxon>
        <taxon>Vibrionales</taxon>
        <taxon>Vibrionaceae</taxon>
        <taxon>Veronia</taxon>
    </lineage>
</organism>
<sequence length="157" mass="17271">MDYYRYMADGSLPSVVVIEDLDHPHAVGAFWGEINTNVHKGFGMAGVLTNGVMRDLGDLPDNFPVIAGSVGPSHAFVHVESIGQPVSVFGLKVSDGDLIHADRHGAVVIPENIIPKLSEAISQLLRNEQIILKASREEGFDFEKFEQAWAEFERVRT</sequence>
<dbReference type="InterPro" id="IPR005493">
    <property type="entry name" value="RraA/RraA-like"/>
</dbReference>
<evidence type="ECO:0000313" key="3">
    <source>
        <dbReference type="Proteomes" id="UP000094936"/>
    </source>
</evidence>
<evidence type="ECO:0000313" key="2">
    <source>
        <dbReference type="EMBL" id="ODA29041.1"/>
    </source>
</evidence>
<reference evidence="2 3" key="1">
    <citation type="submission" date="2016-05" db="EMBL/GenBank/DDBJ databases">
        <title>Genomic Taxonomy of the Vibrionaceae.</title>
        <authorList>
            <person name="Gomez-Gil B."/>
            <person name="Enciso-Ibarra J."/>
        </authorList>
    </citation>
    <scope>NUCLEOTIDE SEQUENCE [LARGE SCALE GENOMIC DNA]</scope>
    <source>
        <strain evidence="2 3">CAIM 1920</strain>
    </source>
</reference>
<feature type="non-terminal residue" evidence="2">
    <location>
        <position position="1"/>
    </location>
</feature>
<proteinExistence type="predicted"/>
<dbReference type="GO" id="GO:0016740">
    <property type="term" value="F:transferase activity"/>
    <property type="evidence" value="ECO:0007669"/>
    <property type="project" value="UniProtKB-KW"/>
</dbReference>
<dbReference type="Gene3D" id="3.50.30.40">
    <property type="entry name" value="Ribonuclease E inhibitor RraA/RraA-like"/>
    <property type="match status" value="1"/>
</dbReference>
<dbReference type="RefSeq" id="WP_068905644.1">
    <property type="nucleotide sequence ID" value="NZ_LYBM01000080.1"/>
</dbReference>
<accession>A0A1C3E733</accession>